<feature type="compositionally biased region" description="Basic and acidic residues" evidence="1">
    <location>
        <begin position="1"/>
        <end position="27"/>
    </location>
</feature>
<feature type="region of interest" description="Disordered" evidence="1">
    <location>
        <begin position="1"/>
        <end position="44"/>
    </location>
</feature>
<dbReference type="EMBL" id="FJUW01000003">
    <property type="protein sequence ID" value="CZS89900.1"/>
    <property type="molecule type" value="Genomic_DNA"/>
</dbReference>
<reference evidence="3" key="1">
    <citation type="submission" date="2016-03" db="EMBL/GenBank/DDBJ databases">
        <authorList>
            <person name="Ploux O."/>
        </authorList>
    </citation>
    <scope>NUCLEOTIDE SEQUENCE [LARGE SCALE GENOMIC DNA]</scope>
    <source>
        <strain evidence="3">UK7</strain>
    </source>
</reference>
<dbReference type="AlphaFoldDB" id="A0A1E1JW63"/>
<protein>
    <submittedName>
        <fullName evidence="2">Uncharacterized protein</fullName>
    </submittedName>
</protein>
<evidence type="ECO:0000313" key="3">
    <source>
        <dbReference type="Proteomes" id="UP000178129"/>
    </source>
</evidence>
<gene>
    <name evidence="2" type="ORF">RCO7_02391</name>
</gene>
<sequence>MTDDQLKDQELPAAEDIKSRNDDKLLVSKEATPDNPSSAEAPQPRMLLEKKLPFDNVAFHPRDFTYLTTGWREKVELKFGCILKCHHTANRFWLWADSVQEGAFKDGGAIACGIFLKAYAKETQYYASKRREGPLVLDFLAYYTSDDFIAVDVRTEAEYKFLEQRAGQVPDDLPPPGVTYTAWCTKVTDDVTGHEMSLAQLLIVHEARVKEAYRKELTTAYSPFMENLESNLWNYWCDHFGHSWDGPQPLSLMAFKAQASRGLFGGSGQERRNMGPMQAPVMQAPALRRYPIVSGSNMAPEQARVSQNEGSKVGNSAQQSYSMGPKQAQVMQAQALRGHPQASKGYLSGPGSNMAPKQAPFMQPQASKGSSSGSGSNLATKQAPVAQREASEETPVKSGKKRNPPPTKRAPTNPASARKRKHDEVADEED</sequence>
<organism evidence="2 3">
    <name type="scientific">Rhynchosporium graminicola</name>
    <dbReference type="NCBI Taxonomy" id="2792576"/>
    <lineage>
        <taxon>Eukaryota</taxon>
        <taxon>Fungi</taxon>
        <taxon>Dikarya</taxon>
        <taxon>Ascomycota</taxon>
        <taxon>Pezizomycotina</taxon>
        <taxon>Leotiomycetes</taxon>
        <taxon>Helotiales</taxon>
        <taxon>Ploettnerulaceae</taxon>
        <taxon>Rhynchosporium</taxon>
    </lineage>
</organism>
<name>A0A1E1JW63_9HELO</name>
<evidence type="ECO:0000256" key="1">
    <source>
        <dbReference type="SAM" id="MobiDB-lite"/>
    </source>
</evidence>
<proteinExistence type="predicted"/>
<dbReference type="InParanoid" id="A0A1E1JW63"/>
<comment type="caution">
    <text evidence="2">The sequence shown here is derived from an EMBL/GenBank/DDBJ whole genome shotgun (WGS) entry which is preliminary data.</text>
</comment>
<feature type="compositionally biased region" description="Polar residues" evidence="1">
    <location>
        <begin position="299"/>
        <end position="322"/>
    </location>
</feature>
<feature type="compositionally biased region" description="Low complexity" evidence="1">
    <location>
        <begin position="367"/>
        <end position="376"/>
    </location>
</feature>
<evidence type="ECO:0000313" key="2">
    <source>
        <dbReference type="EMBL" id="CZS89900.1"/>
    </source>
</evidence>
<feature type="region of interest" description="Disordered" evidence="1">
    <location>
        <begin position="299"/>
        <end position="430"/>
    </location>
</feature>
<dbReference type="Proteomes" id="UP000178129">
    <property type="component" value="Unassembled WGS sequence"/>
</dbReference>
<accession>A0A1E1JW63</accession>
<keyword evidence="3" id="KW-1185">Reference proteome</keyword>